<feature type="transmembrane region" description="Helical" evidence="7">
    <location>
        <begin position="28"/>
        <end position="46"/>
    </location>
</feature>
<evidence type="ECO:0000256" key="7">
    <source>
        <dbReference type="SAM" id="Phobius"/>
    </source>
</evidence>
<dbReference type="Proteomes" id="UP001171687">
    <property type="component" value="Unassembled WGS sequence"/>
</dbReference>
<proteinExistence type="inferred from homology"/>
<evidence type="ECO:0000313" key="8">
    <source>
        <dbReference type="EMBL" id="MDN4533565.1"/>
    </source>
</evidence>
<evidence type="ECO:0000256" key="3">
    <source>
        <dbReference type="ARBA" id="ARBA00022692"/>
    </source>
</evidence>
<dbReference type="Proteomes" id="UP000242470">
    <property type="component" value="Unassembled WGS sequence"/>
</dbReference>
<dbReference type="SUPFAM" id="SSF103481">
    <property type="entry name" value="Multidrug resistance efflux transporter EmrE"/>
    <property type="match status" value="1"/>
</dbReference>
<keyword evidence="3 6" id="KW-0812">Transmembrane</keyword>
<evidence type="ECO:0000313" key="10">
    <source>
        <dbReference type="EMBL" id="PTH19373.1"/>
    </source>
</evidence>
<dbReference type="InterPro" id="IPR045324">
    <property type="entry name" value="Small_multidrug_res"/>
</dbReference>
<dbReference type="GeneID" id="64981523"/>
<dbReference type="Proteomes" id="UP000242694">
    <property type="component" value="Unassembled WGS sequence"/>
</dbReference>
<dbReference type="RefSeq" id="WP_059107524.1">
    <property type="nucleotide sequence ID" value="NZ_AP024589.1"/>
</dbReference>
<reference evidence="10 12" key="1">
    <citation type="journal article" date="2016" name="Front. Microbiol.">
        <title>Comprehensive Phylogenetic Analysis of Bovine Non-aureus Staphylococci Species Based on Whole-Genome Sequencing.</title>
        <authorList>
            <person name="Naushad S."/>
            <person name="Barkema H.W."/>
            <person name="Luby C."/>
            <person name="Condas L.A."/>
            <person name="Nobrega D.B."/>
            <person name="Carson D.A."/>
            <person name="De Buck J."/>
        </authorList>
    </citation>
    <scope>NUCLEOTIDE SEQUENCE [LARGE SCALE GENOMIC DNA]</scope>
    <source>
        <strain evidence="10 12">SNUC 993</strain>
    </source>
</reference>
<evidence type="ECO:0000313" key="9">
    <source>
        <dbReference type="EMBL" id="PNZ68036.1"/>
    </source>
</evidence>
<gene>
    <name evidence="10" type="ORF">BU607_02150</name>
    <name evidence="9" type="ORF">CD158_04525</name>
    <name evidence="8" type="ORF">QYH67_08315</name>
</gene>
<sequence length="108" mass="11793">MQWQWLKVVLAGICEILWVVGLTHSTNWIMWAITFILIGLSFYLVINTSKHLPVGTVYAVFTGIGAAGTVLVDMIFFGASTNILKIILIVALIGGIIGLKLSTEEETN</sequence>
<evidence type="ECO:0000256" key="2">
    <source>
        <dbReference type="ARBA" id="ARBA00022475"/>
    </source>
</evidence>
<dbReference type="EMBL" id="JAUHQC010000011">
    <property type="protein sequence ID" value="MDN4533565.1"/>
    <property type="molecule type" value="Genomic_DNA"/>
</dbReference>
<evidence type="ECO:0000256" key="4">
    <source>
        <dbReference type="ARBA" id="ARBA00022989"/>
    </source>
</evidence>
<keyword evidence="12" id="KW-1185">Reference proteome</keyword>
<dbReference type="AlphaFoldDB" id="A0AAP8PPJ9"/>
<feature type="transmembrane region" description="Helical" evidence="7">
    <location>
        <begin position="83"/>
        <end position="102"/>
    </location>
</feature>
<evidence type="ECO:0000256" key="5">
    <source>
        <dbReference type="ARBA" id="ARBA00023136"/>
    </source>
</evidence>
<reference evidence="8" key="4">
    <citation type="submission" date="2023-07" db="EMBL/GenBank/DDBJ databases">
        <title>Evaluation of the beneficial properties of pineapple isolates.</title>
        <authorList>
            <person name="Adefiranye O."/>
        </authorList>
    </citation>
    <scope>NUCLEOTIDE SEQUENCE</scope>
    <source>
        <strain evidence="8">PAPLE_T1</strain>
    </source>
</reference>
<dbReference type="InterPro" id="IPR037185">
    <property type="entry name" value="EmrE-like"/>
</dbReference>
<dbReference type="EMBL" id="PPQW01000021">
    <property type="protein sequence ID" value="PNZ68036.1"/>
    <property type="molecule type" value="Genomic_DNA"/>
</dbReference>
<keyword evidence="2" id="KW-1003">Cell membrane</keyword>
<keyword evidence="4 7" id="KW-1133">Transmembrane helix</keyword>
<comment type="caution">
    <text evidence="9">The sequence shown here is derived from an EMBL/GenBank/DDBJ whole genome shotgun (WGS) entry which is preliminary data.</text>
</comment>
<dbReference type="EMBL" id="PZDI01000005">
    <property type="protein sequence ID" value="PTH19373.1"/>
    <property type="molecule type" value="Genomic_DNA"/>
</dbReference>
<comment type="similarity">
    <text evidence="6">Belongs to the drug/metabolite transporter (DMT) superfamily. Small multidrug resistance (SMR) (TC 2.A.7.1) family.</text>
</comment>
<dbReference type="GO" id="GO:0005886">
    <property type="term" value="C:plasma membrane"/>
    <property type="evidence" value="ECO:0007669"/>
    <property type="project" value="UniProtKB-SubCell"/>
</dbReference>
<comment type="subcellular location">
    <subcellularLocation>
        <location evidence="1 6">Cell membrane</location>
        <topology evidence="1 6">Multi-pass membrane protein</topology>
    </subcellularLocation>
</comment>
<evidence type="ECO:0000313" key="12">
    <source>
        <dbReference type="Proteomes" id="UP000242694"/>
    </source>
</evidence>
<dbReference type="InterPro" id="IPR000390">
    <property type="entry name" value="Small_drug/metabolite_transptr"/>
</dbReference>
<dbReference type="PANTHER" id="PTHR30561">
    <property type="entry name" value="SMR FAMILY PROTON-DEPENDENT DRUG EFFLUX TRANSPORTER SUGE"/>
    <property type="match status" value="1"/>
</dbReference>
<protein>
    <submittedName>
        <fullName evidence="8">Multidrug efflux SMR transporter</fullName>
    </submittedName>
    <submittedName>
        <fullName evidence="9">QacE family quaternary ammonium compound efflux SMR transporter</fullName>
    </submittedName>
</protein>
<reference evidence="10" key="3">
    <citation type="submission" date="2018-03" db="EMBL/GenBank/DDBJ databases">
        <authorList>
            <person name="Naushad S."/>
        </authorList>
    </citation>
    <scope>NUCLEOTIDE SEQUENCE</scope>
    <source>
        <strain evidence="10">SNUC 993</strain>
    </source>
</reference>
<evidence type="ECO:0000256" key="6">
    <source>
        <dbReference type="RuleBase" id="RU003942"/>
    </source>
</evidence>
<reference evidence="9 11" key="2">
    <citation type="submission" date="2017-08" db="EMBL/GenBank/DDBJ databases">
        <title>Draft genome sequences of 64 type strains of genus Staph aureus.</title>
        <authorList>
            <person name="Cole K."/>
            <person name="Golubchik T."/>
            <person name="Russell J."/>
            <person name="Foster D."/>
            <person name="Llewelyn M."/>
            <person name="Wilson D."/>
            <person name="Crook D."/>
            <person name="Paul J."/>
        </authorList>
    </citation>
    <scope>NUCLEOTIDE SEQUENCE [LARGE SCALE GENOMIC DNA]</scope>
    <source>
        <strain evidence="9 11">NCTC 12101</strain>
    </source>
</reference>
<evidence type="ECO:0000256" key="1">
    <source>
        <dbReference type="ARBA" id="ARBA00004651"/>
    </source>
</evidence>
<name>A0AAP8PPJ9_9STAP</name>
<evidence type="ECO:0000313" key="11">
    <source>
        <dbReference type="Proteomes" id="UP000242470"/>
    </source>
</evidence>
<dbReference type="Gene3D" id="1.10.3730.20">
    <property type="match status" value="1"/>
</dbReference>
<feature type="transmembrane region" description="Helical" evidence="7">
    <location>
        <begin position="5"/>
        <end position="22"/>
    </location>
</feature>
<dbReference type="GO" id="GO:0022857">
    <property type="term" value="F:transmembrane transporter activity"/>
    <property type="evidence" value="ECO:0007669"/>
    <property type="project" value="InterPro"/>
</dbReference>
<accession>A0AAP8PPJ9</accession>
<dbReference type="Pfam" id="PF00893">
    <property type="entry name" value="Multi_Drug_Res"/>
    <property type="match status" value="1"/>
</dbReference>
<feature type="transmembrane region" description="Helical" evidence="7">
    <location>
        <begin position="58"/>
        <end position="77"/>
    </location>
</feature>
<organism evidence="9 11">
    <name type="scientific">Staphylococcus auricularis</name>
    <dbReference type="NCBI Taxonomy" id="29379"/>
    <lineage>
        <taxon>Bacteria</taxon>
        <taxon>Bacillati</taxon>
        <taxon>Bacillota</taxon>
        <taxon>Bacilli</taxon>
        <taxon>Bacillales</taxon>
        <taxon>Staphylococcaceae</taxon>
        <taxon>Staphylococcus</taxon>
    </lineage>
</organism>
<keyword evidence="5 7" id="KW-0472">Membrane</keyword>
<dbReference type="PANTHER" id="PTHR30561:SF7">
    <property type="entry name" value="GUANIDINIUM EFFLUX SYSTEM SUBUNIT GDNC-RELATED"/>
    <property type="match status" value="1"/>
</dbReference>